<comment type="caution">
    <text evidence="2">The sequence shown here is derived from an EMBL/GenBank/DDBJ whole genome shotgun (WGS) entry which is preliminary data.</text>
</comment>
<reference evidence="2" key="1">
    <citation type="submission" date="2022-09" db="EMBL/GenBank/DDBJ databases">
        <title>Fusarium specimens isolated from Avocado Roots.</title>
        <authorList>
            <person name="Stajich J."/>
            <person name="Roper C."/>
            <person name="Heimlech-Rivalta G."/>
        </authorList>
    </citation>
    <scope>NUCLEOTIDE SEQUENCE</scope>
    <source>
        <strain evidence="2">CF00095</strain>
    </source>
</reference>
<evidence type="ECO:0000313" key="3">
    <source>
        <dbReference type="Proteomes" id="UP001152024"/>
    </source>
</evidence>
<accession>A0ABQ8RHM4</accession>
<keyword evidence="3" id="KW-1185">Reference proteome</keyword>
<feature type="chain" id="PRO_5046260995" evidence="1">
    <location>
        <begin position="20"/>
        <end position="596"/>
    </location>
</feature>
<dbReference type="Proteomes" id="UP001152024">
    <property type="component" value="Unassembled WGS sequence"/>
</dbReference>
<gene>
    <name evidence="2" type="ORF">NW768_004925</name>
</gene>
<keyword evidence="1" id="KW-0732">Signal</keyword>
<name>A0ABQ8RHM4_FUSEQ</name>
<feature type="signal peptide" evidence="1">
    <location>
        <begin position="1"/>
        <end position="19"/>
    </location>
</feature>
<proteinExistence type="predicted"/>
<sequence length="596" mass="63470">MLKLLTLDILSVLFGSAGAVQDLGNLPETYCVTYLSTYIAAISSNATSSVSTNVVEGSSEVVGALSTELTRLDSEPITNVFTDSQSTTRRTEPGTTTIPTEPGLSGRSVVFRIVPDTQDSKRGLQKRALGGLVGSAQEDCNEASTFRLSKARLLDGTIPVFYGGEDFKELRGQSGLLPSGALLKRVVSFAFVSPLCQMVRRASVKLQVMVAYTSPLPRHLQTVSRSGSEECGDAAGLLEPIQPPTQPVTISVALPSDSDVTSAISFPTLKPSSDEAIQPNPVRTSSFLFSNTSSLAFLEAPTASSDDSLSTIDLPGTVFITTIPASEISLPPLFPTFVTDEIESSTTVDSFPTDTLSSQSMDNSEGISSSIMVSSGTSLFDATTLDSTADTSATRSIDSEVISTSMVESVSTAILESTSLIPTSETTTAETNTTTAGPTRACESYLINPTTLFSGDQAWDDESQPINLPFPVGIYTEFSDTLNVGVNGLLSLFDSRLTESENADLPVGTLPDVTIAAYWDNLRIPQNAGYEITYRVYNNEDGDGYRAVNIDWCVVDSNDVVTHFMVILRAYELSNPESVFMRYFASNGGISATIGV</sequence>
<evidence type="ECO:0000256" key="1">
    <source>
        <dbReference type="SAM" id="SignalP"/>
    </source>
</evidence>
<protein>
    <submittedName>
        <fullName evidence="2">Uncharacterized protein</fullName>
    </submittedName>
</protein>
<evidence type="ECO:0000313" key="2">
    <source>
        <dbReference type="EMBL" id="KAJ4135301.1"/>
    </source>
</evidence>
<dbReference type="EMBL" id="JAOQBH010000006">
    <property type="protein sequence ID" value="KAJ4135301.1"/>
    <property type="molecule type" value="Genomic_DNA"/>
</dbReference>
<organism evidence="2 3">
    <name type="scientific">Fusarium equiseti</name>
    <name type="common">Fusarium scirpi</name>
    <dbReference type="NCBI Taxonomy" id="61235"/>
    <lineage>
        <taxon>Eukaryota</taxon>
        <taxon>Fungi</taxon>
        <taxon>Dikarya</taxon>
        <taxon>Ascomycota</taxon>
        <taxon>Pezizomycotina</taxon>
        <taxon>Sordariomycetes</taxon>
        <taxon>Hypocreomycetidae</taxon>
        <taxon>Hypocreales</taxon>
        <taxon>Nectriaceae</taxon>
        <taxon>Fusarium</taxon>
        <taxon>Fusarium incarnatum-equiseti species complex</taxon>
    </lineage>
</organism>